<evidence type="ECO:0000256" key="6">
    <source>
        <dbReference type="ARBA" id="ARBA00023136"/>
    </source>
</evidence>
<protein>
    <submittedName>
        <fullName evidence="9">ABC transporter permease</fullName>
    </submittedName>
</protein>
<keyword evidence="10" id="KW-1185">Reference proteome</keyword>
<feature type="transmembrane region" description="Helical" evidence="7">
    <location>
        <begin position="156"/>
        <end position="180"/>
    </location>
</feature>
<evidence type="ECO:0000256" key="1">
    <source>
        <dbReference type="ARBA" id="ARBA00004651"/>
    </source>
</evidence>
<dbReference type="InterPro" id="IPR051393">
    <property type="entry name" value="ABC_transporter_permease"/>
</dbReference>
<dbReference type="Gene3D" id="1.10.3720.10">
    <property type="entry name" value="MetI-like"/>
    <property type="match status" value="1"/>
</dbReference>
<dbReference type="InterPro" id="IPR000515">
    <property type="entry name" value="MetI-like"/>
</dbReference>
<dbReference type="SUPFAM" id="SSF161098">
    <property type="entry name" value="MetI-like"/>
    <property type="match status" value="1"/>
</dbReference>
<evidence type="ECO:0000256" key="7">
    <source>
        <dbReference type="RuleBase" id="RU363032"/>
    </source>
</evidence>
<feature type="transmembrane region" description="Helical" evidence="7">
    <location>
        <begin position="201"/>
        <end position="224"/>
    </location>
</feature>
<feature type="transmembrane region" description="Helical" evidence="7">
    <location>
        <begin position="268"/>
        <end position="285"/>
    </location>
</feature>
<keyword evidence="5 7" id="KW-1133">Transmembrane helix</keyword>
<feature type="transmembrane region" description="Helical" evidence="7">
    <location>
        <begin position="109"/>
        <end position="136"/>
    </location>
</feature>
<dbReference type="RefSeq" id="WP_094018593.1">
    <property type="nucleotide sequence ID" value="NZ_NMQW01000062.1"/>
</dbReference>
<keyword evidence="4 7" id="KW-0812">Transmembrane</keyword>
<gene>
    <name evidence="9" type="ORF">CF651_30265</name>
</gene>
<name>A0A229UGU0_9BACL</name>
<evidence type="ECO:0000313" key="10">
    <source>
        <dbReference type="Proteomes" id="UP000215509"/>
    </source>
</evidence>
<comment type="similarity">
    <text evidence="7">Belongs to the binding-protein-dependent transport system permease family.</text>
</comment>
<dbReference type="GO" id="GO:0055085">
    <property type="term" value="P:transmembrane transport"/>
    <property type="evidence" value="ECO:0007669"/>
    <property type="project" value="InterPro"/>
</dbReference>
<evidence type="ECO:0000259" key="8">
    <source>
        <dbReference type="PROSITE" id="PS50928"/>
    </source>
</evidence>
<dbReference type="PANTHER" id="PTHR30193:SF37">
    <property type="entry name" value="INNER MEMBRANE ABC TRANSPORTER PERMEASE PROTEIN YCJO"/>
    <property type="match status" value="1"/>
</dbReference>
<evidence type="ECO:0000256" key="2">
    <source>
        <dbReference type="ARBA" id="ARBA00022448"/>
    </source>
</evidence>
<feature type="transmembrane region" description="Helical" evidence="7">
    <location>
        <begin position="77"/>
        <end position="97"/>
    </location>
</feature>
<dbReference type="Proteomes" id="UP000215509">
    <property type="component" value="Unassembled WGS sequence"/>
</dbReference>
<dbReference type="EMBL" id="NMQW01000062">
    <property type="protein sequence ID" value="OXM82570.1"/>
    <property type="molecule type" value="Genomic_DNA"/>
</dbReference>
<keyword evidence="3" id="KW-1003">Cell membrane</keyword>
<dbReference type="AlphaFoldDB" id="A0A229UGU0"/>
<evidence type="ECO:0000256" key="4">
    <source>
        <dbReference type="ARBA" id="ARBA00022692"/>
    </source>
</evidence>
<organism evidence="9 10">
    <name type="scientific">Paenibacillus rigui</name>
    <dbReference type="NCBI Taxonomy" id="554312"/>
    <lineage>
        <taxon>Bacteria</taxon>
        <taxon>Bacillati</taxon>
        <taxon>Bacillota</taxon>
        <taxon>Bacilli</taxon>
        <taxon>Bacillales</taxon>
        <taxon>Paenibacillaceae</taxon>
        <taxon>Paenibacillus</taxon>
    </lineage>
</organism>
<dbReference type="InterPro" id="IPR035906">
    <property type="entry name" value="MetI-like_sf"/>
</dbReference>
<keyword evidence="2 7" id="KW-0813">Transport</keyword>
<feature type="transmembrane region" description="Helical" evidence="7">
    <location>
        <begin position="20"/>
        <end position="39"/>
    </location>
</feature>
<accession>A0A229UGU0</accession>
<dbReference type="PROSITE" id="PS50928">
    <property type="entry name" value="ABC_TM1"/>
    <property type="match status" value="1"/>
</dbReference>
<proteinExistence type="inferred from homology"/>
<comment type="caution">
    <text evidence="9">The sequence shown here is derived from an EMBL/GenBank/DDBJ whole genome shotgun (WGS) entry which is preliminary data.</text>
</comment>
<evidence type="ECO:0000256" key="3">
    <source>
        <dbReference type="ARBA" id="ARBA00022475"/>
    </source>
</evidence>
<dbReference type="Pfam" id="PF00528">
    <property type="entry name" value="BPD_transp_1"/>
    <property type="match status" value="1"/>
</dbReference>
<evidence type="ECO:0000313" key="9">
    <source>
        <dbReference type="EMBL" id="OXM82570.1"/>
    </source>
</evidence>
<dbReference type="GO" id="GO:0005886">
    <property type="term" value="C:plasma membrane"/>
    <property type="evidence" value="ECO:0007669"/>
    <property type="project" value="UniProtKB-SubCell"/>
</dbReference>
<dbReference type="OrthoDB" id="9786413at2"/>
<reference evidence="9 10" key="1">
    <citation type="submission" date="2017-07" db="EMBL/GenBank/DDBJ databases">
        <title>Genome sequencing and assembly of Paenibacillus rigui.</title>
        <authorList>
            <person name="Mayilraj S."/>
        </authorList>
    </citation>
    <scope>NUCLEOTIDE SEQUENCE [LARGE SCALE GENOMIC DNA]</scope>
    <source>
        <strain evidence="9 10">JCM 16352</strain>
    </source>
</reference>
<evidence type="ECO:0000256" key="5">
    <source>
        <dbReference type="ARBA" id="ARBA00022989"/>
    </source>
</evidence>
<keyword evidence="6 7" id="KW-0472">Membrane</keyword>
<comment type="subcellular location">
    <subcellularLocation>
        <location evidence="1 7">Cell membrane</location>
        <topology evidence="1 7">Multi-pass membrane protein</topology>
    </subcellularLocation>
</comment>
<dbReference type="PANTHER" id="PTHR30193">
    <property type="entry name" value="ABC TRANSPORTER PERMEASE PROTEIN"/>
    <property type="match status" value="1"/>
</dbReference>
<sequence>MRKWLFKEWLQQGIFVGPALFVYLGVTIIPFVLGIMYSFTDWNGISNHIQWVGLRNFSEILFHDPHFVQSFWFTCRYAIVVVIISNVLGFMLAYFLTKPLKAKNWLRTVFFMPHVMGGVLLGFVWQFVFMQGFSAIGEVIPIDFFKYSWLGTPTTSFWALVIVSVWHSAGYLMVIYIAGLTNMPSELLEAAAIDGATAWQTLWRIIVPLVMPSVVICLFLSISWNLKSFDLNISLTHGGPFRSSESAAMDIYFEAFQNNHYGLGAAKSFLFFVVISVVTLTQVILTKKREVEM</sequence>
<feature type="domain" description="ABC transmembrane type-1" evidence="8">
    <location>
        <begin position="71"/>
        <end position="282"/>
    </location>
</feature>
<dbReference type="CDD" id="cd06261">
    <property type="entry name" value="TM_PBP2"/>
    <property type="match status" value="1"/>
</dbReference>